<dbReference type="GO" id="GO:0002250">
    <property type="term" value="P:adaptive immune response"/>
    <property type="evidence" value="ECO:0007669"/>
    <property type="project" value="UniProtKB-KW"/>
</dbReference>
<dbReference type="PANTHER" id="PTHR19339:SF10">
    <property type="entry name" value="IG-LIKE DOMAIN-CONTAINING PROTEIN-RELATED"/>
    <property type="match status" value="1"/>
</dbReference>
<evidence type="ECO:0000256" key="2">
    <source>
        <dbReference type="ARBA" id="ARBA00022475"/>
    </source>
</evidence>
<keyword evidence="7" id="KW-0325">Glycoprotein</keyword>
<name>A0AAW0H388_MYOGA</name>
<reference evidence="9 10" key="1">
    <citation type="journal article" date="2023" name="bioRxiv">
        <title>Conserved and derived expression patterns and positive selection on dental genes reveal complex evolutionary context of ever-growing rodent molars.</title>
        <authorList>
            <person name="Calamari Z.T."/>
            <person name="Song A."/>
            <person name="Cohen E."/>
            <person name="Akter M."/>
            <person name="Roy R.D."/>
            <person name="Hallikas O."/>
            <person name="Christensen M.M."/>
            <person name="Li P."/>
            <person name="Marangoni P."/>
            <person name="Jernvall J."/>
            <person name="Klein O.D."/>
        </authorList>
    </citation>
    <scope>NUCLEOTIDE SEQUENCE [LARGE SCALE GENOMIC DNA]</scope>
    <source>
        <strain evidence="9">V071</strain>
    </source>
</reference>
<evidence type="ECO:0000313" key="10">
    <source>
        <dbReference type="Proteomes" id="UP001488838"/>
    </source>
</evidence>
<keyword evidence="2" id="KW-1003">Cell membrane</keyword>
<dbReference type="InterPro" id="IPR051896">
    <property type="entry name" value="TCR_alpha_variable"/>
</dbReference>
<evidence type="ECO:0000256" key="4">
    <source>
        <dbReference type="ARBA" id="ARBA00023130"/>
    </source>
</evidence>
<comment type="caution">
    <text evidence="9">The sequence shown here is derived from an EMBL/GenBank/DDBJ whole genome shotgun (WGS) entry which is preliminary data.</text>
</comment>
<keyword evidence="5" id="KW-0472">Membrane</keyword>
<dbReference type="SUPFAM" id="SSF48726">
    <property type="entry name" value="Immunoglobulin"/>
    <property type="match status" value="1"/>
</dbReference>
<dbReference type="EMBL" id="JBBHLL010000916">
    <property type="protein sequence ID" value="KAK7797058.1"/>
    <property type="molecule type" value="Genomic_DNA"/>
</dbReference>
<keyword evidence="8" id="KW-1279">T cell receptor</keyword>
<evidence type="ECO:0000256" key="3">
    <source>
        <dbReference type="ARBA" id="ARBA00022729"/>
    </source>
</evidence>
<comment type="subcellular location">
    <subcellularLocation>
        <location evidence="1">Cell membrane</location>
    </subcellularLocation>
</comment>
<dbReference type="GO" id="GO:0042101">
    <property type="term" value="C:T cell receptor complex"/>
    <property type="evidence" value="ECO:0007669"/>
    <property type="project" value="UniProtKB-KW"/>
</dbReference>
<evidence type="ECO:0008006" key="11">
    <source>
        <dbReference type="Google" id="ProtNLM"/>
    </source>
</evidence>
<dbReference type="PANTHER" id="PTHR19339">
    <property type="entry name" value="T CELL RECEPTOR ALPHA VARIABLE 39"/>
    <property type="match status" value="1"/>
</dbReference>
<keyword evidence="4" id="KW-1064">Adaptive immunity</keyword>
<accession>A0AAW0H388</accession>
<dbReference type="AlphaFoldDB" id="A0AAW0H388"/>
<keyword evidence="8" id="KW-0391">Immunity</keyword>
<evidence type="ECO:0000313" key="9">
    <source>
        <dbReference type="EMBL" id="KAK7797058.1"/>
    </source>
</evidence>
<evidence type="ECO:0000256" key="6">
    <source>
        <dbReference type="ARBA" id="ARBA00023157"/>
    </source>
</evidence>
<dbReference type="Gene3D" id="2.60.40.10">
    <property type="entry name" value="Immunoglobulins"/>
    <property type="match status" value="1"/>
</dbReference>
<evidence type="ECO:0000256" key="7">
    <source>
        <dbReference type="ARBA" id="ARBA00023180"/>
    </source>
</evidence>
<keyword evidence="3" id="KW-0732">Signal</keyword>
<gene>
    <name evidence="9" type="ORF">U0070_013464</name>
</gene>
<dbReference type="Proteomes" id="UP001488838">
    <property type="component" value="Unassembled WGS sequence"/>
</dbReference>
<evidence type="ECO:0000256" key="8">
    <source>
        <dbReference type="ARBA" id="ARBA00043266"/>
    </source>
</evidence>
<keyword evidence="10" id="KW-1185">Reference proteome</keyword>
<organism evidence="9 10">
    <name type="scientific">Myodes glareolus</name>
    <name type="common">Bank vole</name>
    <name type="synonym">Clethrionomys glareolus</name>
    <dbReference type="NCBI Taxonomy" id="447135"/>
    <lineage>
        <taxon>Eukaryota</taxon>
        <taxon>Metazoa</taxon>
        <taxon>Chordata</taxon>
        <taxon>Craniata</taxon>
        <taxon>Vertebrata</taxon>
        <taxon>Euteleostomi</taxon>
        <taxon>Mammalia</taxon>
        <taxon>Eutheria</taxon>
        <taxon>Euarchontoglires</taxon>
        <taxon>Glires</taxon>
        <taxon>Rodentia</taxon>
        <taxon>Myomorpha</taxon>
        <taxon>Muroidea</taxon>
        <taxon>Cricetidae</taxon>
        <taxon>Arvicolinae</taxon>
        <taxon>Myodes</taxon>
    </lineage>
</organism>
<dbReference type="InterPro" id="IPR013783">
    <property type="entry name" value="Ig-like_fold"/>
</dbReference>
<keyword evidence="6" id="KW-1015">Disulfide bond</keyword>
<proteinExistence type="predicted"/>
<protein>
    <recommendedName>
        <fullName evidence="11">Ig-like domain-containing protein</fullName>
    </recommendedName>
</protein>
<sequence>MRVEELPVRCAVSSNKVRVASPGFLEEDLGDGVTGGPILLECSLCTGVSGEMTVQQNPLLLSAWEGRNSTVCCNYSSTVADRLPWYRQDLGGKPAASVRVAVKWSSEKG</sequence>
<evidence type="ECO:0000256" key="5">
    <source>
        <dbReference type="ARBA" id="ARBA00023136"/>
    </source>
</evidence>
<dbReference type="InterPro" id="IPR036179">
    <property type="entry name" value="Ig-like_dom_sf"/>
</dbReference>
<evidence type="ECO:0000256" key="1">
    <source>
        <dbReference type="ARBA" id="ARBA00004236"/>
    </source>
</evidence>